<dbReference type="InterPro" id="IPR052155">
    <property type="entry name" value="Biofilm_reg_signaling"/>
</dbReference>
<dbReference type="Pfam" id="PF12860">
    <property type="entry name" value="PAS_7"/>
    <property type="match status" value="1"/>
</dbReference>
<dbReference type="InterPro" id="IPR043128">
    <property type="entry name" value="Rev_trsase/Diguanyl_cyclase"/>
</dbReference>
<dbReference type="Gene3D" id="3.30.450.20">
    <property type="entry name" value="PAS domain"/>
    <property type="match status" value="1"/>
</dbReference>
<dbReference type="Gene3D" id="3.20.20.450">
    <property type="entry name" value="EAL domain"/>
    <property type="match status" value="1"/>
</dbReference>
<sequence length="771" mass="84519">MLHSARKSMPAIDYVSIVKSVYKDRRSLVSGGIATVLGVSACAIKTGSLVLYAHAVLFVVVTVLRYIDFSQFRKVQLGPTDVETAAVWELRATFWAGAVAFAYGSWCFSSMVLVGDPVVELLAFVTTTAAMVGVVTRNFGLDRMLTLQLIIAITLMSSGLVLKFNVYYFVLLTMLLPMLISMRFLAADVRNVLLSAVHGRVEANRLAGQLDTALETMHHGLCMLDQDGLITVVNDRAEMVFAGFVAGNWKGRPFAALIAAAAARGTVPQRAAEKLLDTVAQHGVGKVILRLANSEYCEVTVSSRADRTVLLFEDITDRVKAEERINYMAHYDALTGLLNRGFFSEQVNADLDRLRGLPPGNAAMLIIVDVDDFKHVNDTHGHMVGDRLLVDTAERLKRVLGRGTMIARLGGDEFVVYRSGPAGADNPEAIAAQLIETFQEPFLIMGERLAVNISAGLVVQTDLDGEDLDTFMVKADLALYKAKANGKAQAQLFHEQMDTDYRYRQRLKADLAVCVAANGLTLVYQPIIDLRTRRVVCCEALARWNHPEFGAIPPSVFIPIAEETGLISDITRFVLASAVAECRNWPDDIAVSVNISARDFRHTDVKGMVEATLRDSGLPAHRLEIEVTETALIEERDAATKILSALQAQGIGIALDDFGTGYSSLSYLQALPFTKLKVDRSFVVDVVHNPRALKLLKNVVQLGKDIDLKVTAEGVETEEQLAVLAAHTKVDHIQGYLFGIPLPRRDVAELIDRLAGVSYRAQQPRKLVNQP</sequence>
<keyword evidence="5" id="KW-1185">Reference proteome</keyword>
<feature type="transmembrane region" description="Helical" evidence="1">
    <location>
        <begin position="121"/>
        <end position="139"/>
    </location>
</feature>
<organism evidence="4 5">
    <name type="scientific">Devosia enhydra</name>
    <dbReference type="NCBI Taxonomy" id="665118"/>
    <lineage>
        <taxon>Bacteria</taxon>
        <taxon>Pseudomonadati</taxon>
        <taxon>Pseudomonadota</taxon>
        <taxon>Alphaproteobacteria</taxon>
        <taxon>Hyphomicrobiales</taxon>
        <taxon>Devosiaceae</taxon>
        <taxon>Devosia</taxon>
    </lineage>
</organism>
<evidence type="ECO:0000313" key="4">
    <source>
        <dbReference type="EMBL" id="SFZ86834.1"/>
    </source>
</evidence>
<dbReference type="SUPFAM" id="SSF141868">
    <property type="entry name" value="EAL domain-like"/>
    <property type="match status" value="1"/>
</dbReference>
<gene>
    <name evidence="4" type="ORF">SAMN02983003_4028</name>
</gene>
<name>A0A1K2I365_9HYPH</name>
<dbReference type="SMART" id="SM00052">
    <property type="entry name" value="EAL"/>
    <property type="match status" value="1"/>
</dbReference>
<dbReference type="PANTHER" id="PTHR44757">
    <property type="entry name" value="DIGUANYLATE CYCLASE DGCP"/>
    <property type="match status" value="1"/>
</dbReference>
<dbReference type="PANTHER" id="PTHR44757:SF2">
    <property type="entry name" value="BIOFILM ARCHITECTURE MAINTENANCE PROTEIN MBAA"/>
    <property type="match status" value="1"/>
</dbReference>
<accession>A0A1K2I365</accession>
<dbReference type="SMART" id="SM00091">
    <property type="entry name" value="PAS"/>
    <property type="match status" value="1"/>
</dbReference>
<dbReference type="AlphaFoldDB" id="A0A1K2I365"/>
<dbReference type="InterPro" id="IPR029787">
    <property type="entry name" value="Nucleotide_cyclase"/>
</dbReference>
<dbReference type="Pfam" id="PF00563">
    <property type="entry name" value="EAL"/>
    <property type="match status" value="1"/>
</dbReference>
<dbReference type="CDD" id="cd01948">
    <property type="entry name" value="EAL"/>
    <property type="match status" value="1"/>
</dbReference>
<evidence type="ECO:0000313" key="5">
    <source>
        <dbReference type="Proteomes" id="UP000183447"/>
    </source>
</evidence>
<evidence type="ECO:0000256" key="1">
    <source>
        <dbReference type="SAM" id="Phobius"/>
    </source>
</evidence>
<protein>
    <submittedName>
        <fullName evidence="4">Diguanylate cyclase (GGDEF) domain-containing protein</fullName>
    </submittedName>
</protein>
<dbReference type="STRING" id="665118.SAMN02983003_4028"/>
<feature type="transmembrane region" description="Helical" evidence="1">
    <location>
        <begin position="94"/>
        <end position="114"/>
    </location>
</feature>
<dbReference type="Pfam" id="PF00990">
    <property type="entry name" value="GGDEF"/>
    <property type="match status" value="1"/>
</dbReference>
<dbReference type="Gene3D" id="3.30.70.270">
    <property type="match status" value="1"/>
</dbReference>
<feature type="transmembrane region" description="Helical" evidence="1">
    <location>
        <begin position="49"/>
        <end position="67"/>
    </location>
</feature>
<dbReference type="PROSITE" id="PS50883">
    <property type="entry name" value="EAL"/>
    <property type="match status" value="1"/>
</dbReference>
<keyword evidence="1" id="KW-1133">Transmembrane helix</keyword>
<dbReference type="EMBL" id="FPKU01000004">
    <property type="protein sequence ID" value="SFZ86834.1"/>
    <property type="molecule type" value="Genomic_DNA"/>
</dbReference>
<evidence type="ECO:0000259" key="2">
    <source>
        <dbReference type="PROSITE" id="PS50883"/>
    </source>
</evidence>
<evidence type="ECO:0000259" key="3">
    <source>
        <dbReference type="PROSITE" id="PS50887"/>
    </source>
</evidence>
<keyword evidence="1" id="KW-0812">Transmembrane</keyword>
<dbReference type="InterPro" id="IPR000160">
    <property type="entry name" value="GGDEF_dom"/>
</dbReference>
<dbReference type="InterPro" id="IPR001633">
    <property type="entry name" value="EAL_dom"/>
</dbReference>
<dbReference type="PROSITE" id="PS50887">
    <property type="entry name" value="GGDEF"/>
    <property type="match status" value="1"/>
</dbReference>
<feature type="domain" description="EAL" evidence="2">
    <location>
        <begin position="504"/>
        <end position="755"/>
    </location>
</feature>
<dbReference type="NCBIfam" id="TIGR00254">
    <property type="entry name" value="GGDEF"/>
    <property type="match status" value="1"/>
</dbReference>
<proteinExistence type="predicted"/>
<dbReference type="InterPro" id="IPR000014">
    <property type="entry name" value="PAS"/>
</dbReference>
<dbReference type="CDD" id="cd01949">
    <property type="entry name" value="GGDEF"/>
    <property type="match status" value="1"/>
</dbReference>
<feature type="domain" description="GGDEF" evidence="3">
    <location>
        <begin position="361"/>
        <end position="495"/>
    </location>
</feature>
<dbReference type="InterPro" id="IPR035919">
    <property type="entry name" value="EAL_sf"/>
</dbReference>
<dbReference type="SUPFAM" id="SSF55785">
    <property type="entry name" value="PYP-like sensor domain (PAS domain)"/>
    <property type="match status" value="1"/>
</dbReference>
<dbReference type="InterPro" id="IPR035965">
    <property type="entry name" value="PAS-like_dom_sf"/>
</dbReference>
<dbReference type="SUPFAM" id="SSF55073">
    <property type="entry name" value="Nucleotide cyclase"/>
    <property type="match status" value="1"/>
</dbReference>
<dbReference type="SMART" id="SM00267">
    <property type="entry name" value="GGDEF"/>
    <property type="match status" value="1"/>
</dbReference>
<keyword evidence="1" id="KW-0472">Membrane</keyword>
<dbReference type="Proteomes" id="UP000183447">
    <property type="component" value="Unassembled WGS sequence"/>
</dbReference>
<reference evidence="4 5" key="1">
    <citation type="submission" date="2016-11" db="EMBL/GenBank/DDBJ databases">
        <authorList>
            <person name="Jaros S."/>
            <person name="Januszkiewicz K."/>
            <person name="Wedrychowicz H."/>
        </authorList>
    </citation>
    <scope>NUCLEOTIDE SEQUENCE [LARGE SCALE GENOMIC DNA]</scope>
    <source>
        <strain evidence="4 5">ATCC 23634</strain>
    </source>
</reference>